<dbReference type="OrthoDB" id="422736at2759"/>
<sequence length="596" mass="67581">MRRAPNADPEDASFPSAQSARPVLAQLKPSWFIPRYLKSFRWIVITLTFILVPWITYTEPFSQPLNHMLPGQHGSSTLTVYELKALAVPQRPSKPSASRRMRLFMPADSPHINLCKTIMSAVAMGYPMPILLNWKREYNRPAWHFAGSHIAKLESLLAAIETLLDSKSDDVGEDDVAVLVDAYDMWFQLPPSVLLERYHRLNSEADARTRKQWKDLGIGTDFPMSSPRQDIIVTTAKDCFPDSYSGSDPHYEHWPESPMPKDMYGQDTDIVPWSFDPARKYKNVRPRCVNSGLIMGSMGGLRDVLKRSKEKIDTVAMKGRQLWSDQALIGEVIGDQEIWREWMRHVGSSWNGSAAFNDISSLDRTVRDIADAALLGKRFEFGIGLDYNFTTAPPTCSSEEDGYFVNLSNETDIREESQKAGVPGDIRIHGIPSELRNIKDKLLSSTNWGTIPLYTDFFFGTTPIAIHHNAYINGLKGFRLKNWWHKMWYHPHLRHLITQRLQQTPSSHSLAEIDLSGDKIAYKSPQEDKLRKPRVFSPKEPNFTPIDWDAVCQKPGHAVKWHGVTLSESLDLLASSHDTLQITASLGPEKMNTTVP</sequence>
<reference evidence="2 3" key="1">
    <citation type="submission" date="2020-05" db="EMBL/GenBank/DDBJ databases">
        <title>Identification and distribution of gene clusters putatively required for synthesis of sphingolipid metabolism inhibitors in phylogenetically diverse species of the filamentous fungus Fusarium.</title>
        <authorList>
            <person name="Kim H.-S."/>
            <person name="Busman M."/>
            <person name="Brown D.W."/>
            <person name="Divon H."/>
            <person name="Uhlig S."/>
            <person name="Proctor R.H."/>
        </authorList>
    </citation>
    <scope>NUCLEOTIDE SEQUENCE [LARGE SCALE GENOMIC DNA]</scope>
    <source>
        <strain evidence="2 3">NRRL 13617</strain>
    </source>
</reference>
<keyword evidence="1" id="KW-0812">Transmembrane</keyword>
<keyword evidence="1" id="KW-0472">Membrane</keyword>
<keyword evidence="3" id="KW-1185">Reference proteome</keyword>
<protein>
    <recommendedName>
        <fullName evidence="4">Glycosyltransferase</fullName>
    </recommendedName>
</protein>
<dbReference type="PANTHER" id="PTHR36587">
    <property type="entry name" value="EXPRESSION SITE-ASSOCIATED GENE 3 (ESAG3)-LIKE PROTEIN"/>
    <property type="match status" value="1"/>
</dbReference>
<organism evidence="2 3">
    <name type="scientific">Fusarium phyllophilum</name>
    <dbReference type="NCBI Taxonomy" id="47803"/>
    <lineage>
        <taxon>Eukaryota</taxon>
        <taxon>Fungi</taxon>
        <taxon>Dikarya</taxon>
        <taxon>Ascomycota</taxon>
        <taxon>Pezizomycotina</taxon>
        <taxon>Sordariomycetes</taxon>
        <taxon>Hypocreomycetidae</taxon>
        <taxon>Hypocreales</taxon>
        <taxon>Nectriaceae</taxon>
        <taxon>Fusarium</taxon>
        <taxon>Fusarium fujikuroi species complex</taxon>
    </lineage>
</organism>
<feature type="transmembrane region" description="Helical" evidence="1">
    <location>
        <begin position="40"/>
        <end position="57"/>
    </location>
</feature>
<keyword evidence="1" id="KW-1133">Transmembrane helix</keyword>
<dbReference type="AlphaFoldDB" id="A0A8H5KDZ7"/>
<evidence type="ECO:0008006" key="4">
    <source>
        <dbReference type="Google" id="ProtNLM"/>
    </source>
</evidence>
<dbReference type="CDD" id="cd22997">
    <property type="entry name" value="GT_LH"/>
    <property type="match status" value="1"/>
</dbReference>
<evidence type="ECO:0000256" key="1">
    <source>
        <dbReference type="SAM" id="Phobius"/>
    </source>
</evidence>
<gene>
    <name evidence="2" type="ORF">FPHYL_311</name>
</gene>
<dbReference type="PANTHER" id="PTHR36587:SF2">
    <property type="entry name" value="EXPRESSION SITE-ASSOCIATED GENE 3 (ESAG3)-LIKE PROTEIN"/>
    <property type="match status" value="1"/>
</dbReference>
<dbReference type="EMBL" id="JAAOAQ010000010">
    <property type="protein sequence ID" value="KAF5571564.1"/>
    <property type="molecule type" value="Genomic_DNA"/>
</dbReference>
<proteinExistence type="predicted"/>
<comment type="caution">
    <text evidence="2">The sequence shown here is derived from an EMBL/GenBank/DDBJ whole genome shotgun (WGS) entry which is preliminary data.</text>
</comment>
<dbReference type="Proteomes" id="UP000582016">
    <property type="component" value="Unassembled WGS sequence"/>
</dbReference>
<accession>A0A8H5KDZ7</accession>
<name>A0A8H5KDZ7_9HYPO</name>
<evidence type="ECO:0000313" key="3">
    <source>
        <dbReference type="Proteomes" id="UP000582016"/>
    </source>
</evidence>
<evidence type="ECO:0000313" key="2">
    <source>
        <dbReference type="EMBL" id="KAF5571564.1"/>
    </source>
</evidence>